<keyword evidence="1" id="KW-1185">Reference proteome</keyword>
<proteinExistence type="predicted"/>
<dbReference type="WBParaSite" id="Pan_g14388.t1">
    <property type="protein sequence ID" value="Pan_g14388.t1"/>
    <property type="gene ID" value="Pan_g14388"/>
</dbReference>
<organism evidence="1 2">
    <name type="scientific">Panagrellus redivivus</name>
    <name type="common">Microworm</name>
    <dbReference type="NCBI Taxonomy" id="6233"/>
    <lineage>
        <taxon>Eukaryota</taxon>
        <taxon>Metazoa</taxon>
        <taxon>Ecdysozoa</taxon>
        <taxon>Nematoda</taxon>
        <taxon>Chromadorea</taxon>
        <taxon>Rhabditida</taxon>
        <taxon>Tylenchina</taxon>
        <taxon>Panagrolaimomorpha</taxon>
        <taxon>Panagrolaimoidea</taxon>
        <taxon>Panagrolaimidae</taxon>
        <taxon>Panagrellus</taxon>
    </lineage>
</organism>
<reference evidence="2" key="2">
    <citation type="submission" date="2020-10" db="UniProtKB">
        <authorList>
            <consortium name="WormBaseParasite"/>
        </authorList>
    </citation>
    <scope>IDENTIFICATION</scope>
</reference>
<evidence type="ECO:0000313" key="1">
    <source>
        <dbReference type="Proteomes" id="UP000492821"/>
    </source>
</evidence>
<accession>A0A7E4UZI7</accession>
<dbReference type="AlphaFoldDB" id="A0A7E4UZI7"/>
<protein>
    <submittedName>
        <fullName evidence="2">Calpain catalytic domain-containing protein</fullName>
    </submittedName>
</protein>
<reference evidence="1" key="1">
    <citation type="journal article" date="2013" name="Genetics">
        <title>The draft genome and transcriptome of Panagrellus redivivus are shaped by the harsh demands of a free-living lifestyle.</title>
        <authorList>
            <person name="Srinivasan J."/>
            <person name="Dillman A.R."/>
            <person name="Macchietto M.G."/>
            <person name="Heikkinen L."/>
            <person name="Lakso M."/>
            <person name="Fracchia K.M."/>
            <person name="Antoshechkin I."/>
            <person name="Mortazavi A."/>
            <person name="Wong G."/>
            <person name="Sternberg P.W."/>
        </authorList>
    </citation>
    <scope>NUCLEOTIDE SEQUENCE [LARGE SCALE GENOMIC DNA]</scope>
    <source>
        <strain evidence="1">MT8872</strain>
    </source>
</reference>
<sequence>MPCRPQAKGLTVVGGRGQRVASLQRSDDIGDWQGKVDAVMRTNTGSNGYEIRQTKWMNDEGWPYAIQDRLRLEFSLPDGQKTSLLRCPMSERHGG</sequence>
<evidence type="ECO:0000313" key="2">
    <source>
        <dbReference type="WBParaSite" id="Pan_g14388.t1"/>
    </source>
</evidence>
<name>A0A7E4UZI7_PANRE</name>
<dbReference type="Proteomes" id="UP000492821">
    <property type="component" value="Unassembled WGS sequence"/>
</dbReference>